<dbReference type="GO" id="GO:0015744">
    <property type="term" value="P:succinate transport"/>
    <property type="evidence" value="ECO:0007669"/>
    <property type="project" value="TreeGrafter"/>
</dbReference>
<comment type="similarity">
    <text evidence="6">Belongs to the ThrE exporter (TC 2.A.79) family.</text>
</comment>
<dbReference type="PANTHER" id="PTHR34390:SF2">
    <property type="entry name" value="SUCCINATE TRANSPORTER SUBUNIT YJJP-RELATED"/>
    <property type="match status" value="1"/>
</dbReference>
<reference evidence="11" key="2">
    <citation type="submission" date="2015-05" db="EMBL/GenBank/DDBJ databases">
        <title>Complete genome sequence of Corynebacterium uterequi DSM 45634, isolated from the uterus of a maiden mare.</title>
        <authorList>
            <person name="Ruckert C."/>
            <person name="Albersmeier A."/>
            <person name="Winkler A."/>
            <person name="Tauch A."/>
        </authorList>
    </citation>
    <scope>NUCLEOTIDE SEQUENCE [LARGE SCALE GENOMIC DNA]</scope>
    <source>
        <strain evidence="11">DSM 45634</strain>
    </source>
</reference>
<evidence type="ECO:0000256" key="7">
    <source>
        <dbReference type="SAM" id="Phobius"/>
    </source>
</evidence>
<protein>
    <recommendedName>
        <fullName evidence="12">Threonine/serine exporter-like N-terminal domain-containing protein</fullName>
    </recommendedName>
</protein>
<feature type="transmembrane region" description="Helical" evidence="7">
    <location>
        <begin position="331"/>
        <end position="352"/>
    </location>
</feature>
<evidence type="ECO:0000256" key="2">
    <source>
        <dbReference type="ARBA" id="ARBA00022475"/>
    </source>
</evidence>
<dbReference type="PANTHER" id="PTHR34390">
    <property type="entry name" value="UPF0442 PROTEIN YJJB-RELATED"/>
    <property type="match status" value="1"/>
</dbReference>
<feature type="transmembrane region" description="Helical" evidence="7">
    <location>
        <begin position="401"/>
        <end position="420"/>
    </location>
</feature>
<evidence type="ECO:0000313" key="11">
    <source>
        <dbReference type="Proteomes" id="UP000035548"/>
    </source>
</evidence>
<evidence type="ECO:0000256" key="3">
    <source>
        <dbReference type="ARBA" id="ARBA00022692"/>
    </source>
</evidence>
<keyword evidence="11" id="KW-1185">Reference proteome</keyword>
<dbReference type="GO" id="GO:0022857">
    <property type="term" value="F:transmembrane transporter activity"/>
    <property type="evidence" value="ECO:0007669"/>
    <property type="project" value="InterPro"/>
</dbReference>
<dbReference type="Proteomes" id="UP000035548">
    <property type="component" value="Chromosome"/>
</dbReference>
<dbReference type="AlphaFoldDB" id="A0A0G3HFX4"/>
<evidence type="ECO:0000256" key="1">
    <source>
        <dbReference type="ARBA" id="ARBA00004651"/>
    </source>
</evidence>
<dbReference type="InterPro" id="IPR010619">
    <property type="entry name" value="ThrE-like_N"/>
</dbReference>
<feature type="transmembrane region" description="Helical" evidence="7">
    <location>
        <begin position="364"/>
        <end position="381"/>
    </location>
</feature>
<sequence>MSVVRDDQLPTEVGESLTIRSEAAAEVGSVLLGAGMGSYRVKWAMARCARALGLSSFVSVVSYTDIVATATMSGRYRTRITRPTHPGVNVDLFYHTVRLVETLPEKITAAELTSRLAAITARAHRYGPAANAVAAGSACSAFTFLNGGNPTDMVCVLIAATLGQALRRILLSRFWNHFLVTLLTAIATCAMYLLIQAAPGLLGHPIHGNHVGYLATTLFLVPGFPLVTGLLDLVRSDFAAGQARVTYALLMIFAAATGLWLVGFFQGGISYPAVWTLPGLWQVLAQAAATAVGVFGFAVLFNSPPKIAATAASVSVVCNVGRFILRDHVGVEPQVAALIATTAVGLIAYLIASRFHIPRSSISVPAVVIMIPGLTMYLSYIESNTDNVLAALEHAVEGIEVVIAIALGLALGHLATSSPWRKVVNPQ</sequence>
<feature type="transmembrane region" description="Helical" evidence="7">
    <location>
        <begin position="279"/>
        <end position="300"/>
    </location>
</feature>
<feature type="transmembrane region" description="Helical" evidence="7">
    <location>
        <begin position="211"/>
        <end position="233"/>
    </location>
</feature>
<feature type="domain" description="Threonine/serine exporter-like N-terminal" evidence="8">
    <location>
        <begin position="24"/>
        <end position="262"/>
    </location>
</feature>
<organism evidence="10 11">
    <name type="scientific">Corynebacterium uterequi</name>
    <dbReference type="NCBI Taxonomy" id="1072256"/>
    <lineage>
        <taxon>Bacteria</taxon>
        <taxon>Bacillati</taxon>
        <taxon>Actinomycetota</taxon>
        <taxon>Actinomycetes</taxon>
        <taxon>Mycobacteriales</taxon>
        <taxon>Corynebacteriaceae</taxon>
        <taxon>Corynebacterium</taxon>
    </lineage>
</organism>
<feature type="domain" description="Threonine/Serine exporter ThrE" evidence="9">
    <location>
        <begin position="287"/>
        <end position="412"/>
    </location>
</feature>
<dbReference type="RefSeq" id="WP_047260000.1">
    <property type="nucleotide sequence ID" value="NZ_CP011546.1"/>
</dbReference>
<dbReference type="EMBL" id="CP011546">
    <property type="protein sequence ID" value="AKK11625.1"/>
    <property type="molecule type" value="Genomic_DNA"/>
</dbReference>
<dbReference type="InterPro" id="IPR024528">
    <property type="entry name" value="ThrE_2"/>
</dbReference>
<keyword evidence="5 7" id="KW-0472">Membrane</keyword>
<reference evidence="10 11" key="1">
    <citation type="journal article" date="2015" name="Genome Announc.">
        <title>Virulence Factor Genes Detected in the Complete Genome Sequence of Corynebacterium uterequi DSM 45634, Isolated from the Uterus of a Maiden Mare.</title>
        <authorList>
            <person name="Ruckert C."/>
            <person name="Kriete M."/>
            <person name="Jaenicke S."/>
            <person name="Winkler A."/>
            <person name="Tauch A."/>
        </authorList>
    </citation>
    <scope>NUCLEOTIDE SEQUENCE [LARGE SCALE GENOMIC DNA]</scope>
    <source>
        <strain evidence="10 11">DSM 45634</strain>
    </source>
</reference>
<name>A0A0G3HFX4_9CORY</name>
<keyword evidence="3 7" id="KW-0812">Transmembrane</keyword>
<accession>A0A0G3HFX4</accession>
<feature type="transmembrane region" description="Helical" evidence="7">
    <location>
        <begin position="245"/>
        <end position="267"/>
    </location>
</feature>
<dbReference type="KEGG" id="cut:CUTER_08200"/>
<evidence type="ECO:0000256" key="4">
    <source>
        <dbReference type="ARBA" id="ARBA00022989"/>
    </source>
</evidence>
<proteinExistence type="inferred from homology"/>
<feature type="transmembrane region" description="Helical" evidence="7">
    <location>
        <begin position="307"/>
        <end position="325"/>
    </location>
</feature>
<gene>
    <name evidence="10" type="ORF">CUTER_08200</name>
</gene>
<evidence type="ECO:0000256" key="5">
    <source>
        <dbReference type="ARBA" id="ARBA00023136"/>
    </source>
</evidence>
<dbReference type="InterPro" id="IPR050539">
    <property type="entry name" value="ThrE_Dicarb/AminoAcid_Exp"/>
</dbReference>
<dbReference type="OrthoDB" id="2148488at2"/>
<evidence type="ECO:0008006" key="12">
    <source>
        <dbReference type="Google" id="ProtNLM"/>
    </source>
</evidence>
<keyword evidence="4 7" id="KW-1133">Transmembrane helix</keyword>
<feature type="transmembrane region" description="Helical" evidence="7">
    <location>
        <begin position="174"/>
        <end position="195"/>
    </location>
</feature>
<dbReference type="Pfam" id="PF12821">
    <property type="entry name" value="ThrE_2"/>
    <property type="match status" value="1"/>
</dbReference>
<evidence type="ECO:0000259" key="8">
    <source>
        <dbReference type="Pfam" id="PF06738"/>
    </source>
</evidence>
<keyword evidence="2" id="KW-1003">Cell membrane</keyword>
<dbReference type="GO" id="GO:0005886">
    <property type="term" value="C:plasma membrane"/>
    <property type="evidence" value="ECO:0007669"/>
    <property type="project" value="UniProtKB-SubCell"/>
</dbReference>
<dbReference type="STRING" id="1072256.CUTER_08200"/>
<comment type="subcellular location">
    <subcellularLocation>
        <location evidence="1">Cell membrane</location>
        <topology evidence="1">Multi-pass membrane protein</topology>
    </subcellularLocation>
</comment>
<dbReference type="PATRIC" id="fig|1072256.5.peg.1619"/>
<evidence type="ECO:0000256" key="6">
    <source>
        <dbReference type="ARBA" id="ARBA00034125"/>
    </source>
</evidence>
<evidence type="ECO:0000259" key="9">
    <source>
        <dbReference type="Pfam" id="PF12821"/>
    </source>
</evidence>
<dbReference type="Pfam" id="PF06738">
    <property type="entry name" value="ThrE"/>
    <property type="match status" value="1"/>
</dbReference>
<evidence type="ECO:0000313" key="10">
    <source>
        <dbReference type="EMBL" id="AKK11625.1"/>
    </source>
</evidence>